<evidence type="ECO:0000313" key="9">
    <source>
        <dbReference type="Proteomes" id="UP000694844"/>
    </source>
</evidence>
<protein>
    <submittedName>
        <fullName evidence="10">Uncharacterized protein LOC111113634</fullName>
    </submittedName>
</protein>
<dbReference type="InterPro" id="IPR036116">
    <property type="entry name" value="FN3_sf"/>
</dbReference>
<dbReference type="Pfam" id="PF13927">
    <property type="entry name" value="Ig_3"/>
    <property type="match status" value="1"/>
</dbReference>
<keyword evidence="7" id="KW-1133">Transmembrane helix</keyword>
<dbReference type="Proteomes" id="UP000694844">
    <property type="component" value="Chromosome 9"/>
</dbReference>
<dbReference type="SUPFAM" id="SSF49265">
    <property type="entry name" value="Fibronectin type III"/>
    <property type="match status" value="1"/>
</dbReference>
<dbReference type="OrthoDB" id="10012075at2759"/>
<feature type="compositionally biased region" description="Low complexity" evidence="6">
    <location>
        <begin position="440"/>
        <end position="453"/>
    </location>
</feature>
<dbReference type="PANTHER" id="PTHR11640">
    <property type="entry name" value="NEPHRIN"/>
    <property type="match status" value="1"/>
</dbReference>
<feature type="domain" description="Ig-like" evidence="8">
    <location>
        <begin position="22"/>
        <end position="111"/>
    </location>
</feature>
<dbReference type="InterPro" id="IPR051275">
    <property type="entry name" value="Cell_adhesion_signaling"/>
</dbReference>
<feature type="region of interest" description="Disordered" evidence="6">
    <location>
        <begin position="413"/>
        <end position="514"/>
    </location>
</feature>
<dbReference type="SUPFAM" id="SSF48726">
    <property type="entry name" value="Immunoglobulin"/>
    <property type="match status" value="1"/>
</dbReference>
<sequence>MYEHNHRQKWNISLDVQYLDNPVVSVNDEVGKPHYEVQIREGDELRLSCYVRGNPVPNITLSKDNGDFRILQSNRSDRINHTIDSSQCSDMGTYKCTGTSAGFTKREQTFGINVTCKVRIDNPFTMKTLYGSKSGQDVKVIVAVPVIANPPPQKSFITWFGPMTNLPFISNVSQQDIPYKYWINSSLPIFDQSYFGNYNLKYNMTDVITITINAEDVPQVPSNFTGYSYASGYINLRWVSGFDGGKPQYFILSKNDGLEWVEVANISDPGEGKVVIFESKRLNAGQQYWYQLKSCNIINCSKESLEVKITVKAEPTQSFLQNKTFVVGVSSAVVILLLIIAFVSIILKRKTALNRQYNQQEGEEIADQPDVVLYAVVDKSALIENQNKADLVTEDVPEKNDDSDTLYAVVEKKTTTEAKPSATKTESEQKNNSKKERQEGATAAEATGASATSRNMNQDELIYIDVDFAKKPENQDKNEKPKIHGEEDRTEYTFVDFSKKAPVVKEKPKKEEEK</sequence>
<dbReference type="InterPro" id="IPR003961">
    <property type="entry name" value="FN3_dom"/>
</dbReference>
<comment type="subcellular location">
    <subcellularLocation>
        <location evidence="1">Membrane</location>
        <topology evidence="1">Single-pass type I membrane protein</topology>
    </subcellularLocation>
</comment>
<dbReference type="InterPro" id="IPR007110">
    <property type="entry name" value="Ig-like_dom"/>
</dbReference>
<evidence type="ECO:0000256" key="3">
    <source>
        <dbReference type="ARBA" id="ARBA00023157"/>
    </source>
</evidence>
<dbReference type="CDD" id="cd00096">
    <property type="entry name" value="Ig"/>
    <property type="match status" value="1"/>
</dbReference>
<evidence type="ECO:0000259" key="8">
    <source>
        <dbReference type="PROSITE" id="PS50835"/>
    </source>
</evidence>
<dbReference type="InterPro" id="IPR013783">
    <property type="entry name" value="Ig-like_fold"/>
</dbReference>
<feature type="compositionally biased region" description="Basic and acidic residues" evidence="6">
    <location>
        <begin position="425"/>
        <end position="439"/>
    </location>
</feature>
<dbReference type="InterPro" id="IPR036179">
    <property type="entry name" value="Ig-like_dom_sf"/>
</dbReference>
<dbReference type="SMART" id="SM00409">
    <property type="entry name" value="IG"/>
    <property type="match status" value="1"/>
</dbReference>
<organism evidence="9 10">
    <name type="scientific">Crassostrea virginica</name>
    <name type="common">Eastern oyster</name>
    <dbReference type="NCBI Taxonomy" id="6565"/>
    <lineage>
        <taxon>Eukaryota</taxon>
        <taxon>Metazoa</taxon>
        <taxon>Spiralia</taxon>
        <taxon>Lophotrochozoa</taxon>
        <taxon>Mollusca</taxon>
        <taxon>Bivalvia</taxon>
        <taxon>Autobranchia</taxon>
        <taxon>Pteriomorphia</taxon>
        <taxon>Ostreida</taxon>
        <taxon>Ostreoidea</taxon>
        <taxon>Ostreidae</taxon>
        <taxon>Crassostrea</taxon>
    </lineage>
</organism>
<dbReference type="PROSITE" id="PS50835">
    <property type="entry name" value="IG_LIKE"/>
    <property type="match status" value="1"/>
</dbReference>
<dbReference type="Gene3D" id="2.60.40.10">
    <property type="entry name" value="Immunoglobulins"/>
    <property type="match status" value="2"/>
</dbReference>
<proteinExistence type="predicted"/>
<dbReference type="GO" id="GO:0016020">
    <property type="term" value="C:membrane"/>
    <property type="evidence" value="ECO:0007669"/>
    <property type="project" value="UniProtKB-SubCell"/>
</dbReference>
<dbReference type="GeneID" id="111113634"/>
<evidence type="ECO:0000256" key="1">
    <source>
        <dbReference type="ARBA" id="ARBA00004479"/>
    </source>
</evidence>
<name>A0A8B8BXQ0_CRAVI</name>
<gene>
    <name evidence="10" type="primary">LOC111113634</name>
</gene>
<keyword evidence="4" id="KW-0325">Glycoprotein</keyword>
<evidence type="ECO:0000256" key="5">
    <source>
        <dbReference type="ARBA" id="ARBA00023319"/>
    </source>
</evidence>
<reference evidence="10" key="1">
    <citation type="submission" date="2025-08" db="UniProtKB">
        <authorList>
            <consortium name="RefSeq"/>
        </authorList>
    </citation>
    <scope>IDENTIFICATION</scope>
    <source>
        <tissue evidence="10">Whole sample</tissue>
    </source>
</reference>
<keyword evidence="5" id="KW-0393">Immunoglobulin domain</keyword>
<feature type="compositionally biased region" description="Basic and acidic residues" evidence="6">
    <location>
        <begin position="467"/>
        <end position="514"/>
    </location>
</feature>
<dbReference type="KEGG" id="cvn:111113634"/>
<keyword evidence="9" id="KW-1185">Reference proteome</keyword>
<keyword evidence="3" id="KW-1015">Disulfide bond</keyword>
<evidence type="ECO:0000313" key="10">
    <source>
        <dbReference type="RefSeq" id="XP_022307634.1"/>
    </source>
</evidence>
<dbReference type="InterPro" id="IPR003598">
    <property type="entry name" value="Ig_sub2"/>
</dbReference>
<evidence type="ECO:0000256" key="7">
    <source>
        <dbReference type="SAM" id="Phobius"/>
    </source>
</evidence>
<dbReference type="RefSeq" id="XP_022307634.1">
    <property type="nucleotide sequence ID" value="XM_022451926.1"/>
</dbReference>
<feature type="transmembrane region" description="Helical" evidence="7">
    <location>
        <begin position="325"/>
        <end position="347"/>
    </location>
</feature>
<keyword evidence="7" id="KW-0812">Transmembrane</keyword>
<dbReference type="InterPro" id="IPR003599">
    <property type="entry name" value="Ig_sub"/>
</dbReference>
<evidence type="ECO:0000256" key="2">
    <source>
        <dbReference type="ARBA" id="ARBA00023136"/>
    </source>
</evidence>
<evidence type="ECO:0000256" key="4">
    <source>
        <dbReference type="ARBA" id="ARBA00023180"/>
    </source>
</evidence>
<dbReference type="AlphaFoldDB" id="A0A8B8BXQ0"/>
<accession>A0A8B8BXQ0</accession>
<evidence type="ECO:0000256" key="6">
    <source>
        <dbReference type="SAM" id="MobiDB-lite"/>
    </source>
</evidence>
<keyword evidence="2 7" id="KW-0472">Membrane</keyword>
<dbReference type="CDD" id="cd00063">
    <property type="entry name" value="FN3"/>
    <property type="match status" value="1"/>
</dbReference>
<dbReference type="SMART" id="SM00408">
    <property type="entry name" value="IGc2"/>
    <property type="match status" value="1"/>
</dbReference>